<reference evidence="1 2" key="1">
    <citation type="submission" date="2024-10" db="EMBL/GenBank/DDBJ databases">
        <title>The Natural Products Discovery Center: Release of the First 8490 Sequenced Strains for Exploring Actinobacteria Biosynthetic Diversity.</title>
        <authorList>
            <person name="Kalkreuter E."/>
            <person name="Kautsar S.A."/>
            <person name="Yang D."/>
            <person name="Bader C.D."/>
            <person name="Teijaro C.N."/>
            <person name="Fluegel L."/>
            <person name="Davis C.M."/>
            <person name="Simpson J.R."/>
            <person name="Lauterbach L."/>
            <person name="Steele A.D."/>
            <person name="Gui C."/>
            <person name="Meng S."/>
            <person name="Li G."/>
            <person name="Viehrig K."/>
            <person name="Ye F."/>
            <person name="Su P."/>
            <person name="Kiefer A.F."/>
            <person name="Nichols A."/>
            <person name="Cepeda A.J."/>
            <person name="Yan W."/>
            <person name="Fan B."/>
            <person name="Jiang Y."/>
            <person name="Adhikari A."/>
            <person name="Zheng C.-J."/>
            <person name="Schuster L."/>
            <person name="Cowan T.M."/>
            <person name="Smanski M.J."/>
            <person name="Chevrette M.G."/>
            <person name="De Carvalho L.P.S."/>
            <person name="Shen B."/>
        </authorList>
    </citation>
    <scope>NUCLEOTIDE SEQUENCE [LARGE SCALE GENOMIC DNA]</scope>
    <source>
        <strain evidence="1 2">NPDC053399</strain>
    </source>
</reference>
<evidence type="ECO:0000313" key="2">
    <source>
        <dbReference type="Proteomes" id="UP001614394"/>
    </source>
</evidence>
<dbReference type="Proteomes" id="UP001614394">
    <property type="component" value="Unassembled WGS sequence"/>
</dbReference>
<gene>
    <name evidence="1" type="ORF">ACIGXA_17730</name>
</gene>
<comment type="caution">
    <text evidence="1">The sequence shown here is derived from an EMBL/GenBank/DDBJ whole genome shotgun (WGS) entry which is preliminary data.</text>
</comment>
<sequence>MPHDLDELRAVTDRMTGILDAGARARLMALPDTVHVSIGLREVGDDVTQEFVFKVYVAEKAPAGRLAPERLVPAEVDGVRTDVCEVLRGTPCIGYVSAAAPAATDRPLIGGTKICNGYLGKDPLNPNNPNPVLAAGTLGIVVGRLSDRKPVILTNWHVVKAYGGGAKGDPVYQPEPLDAHYPGGPLPWKPTSAGNNVAVVDDAQLTHKVDAAIAQVNPPSSCCSSGSRYTLLIKELNDNGSSGGITGSMPPLANMEVVKVGVATRRVEGTIIDPDAPLFIDYPDGPQKWEFTGQLKIRGHENGPAGSAPKLFADHSDSGSVVVEKTTRKVVGLLHARQLPSPPLPPNTPLPPILFGYASKITDVIAAMGIYFPDSSATHGVTGGFADGTAQAPLDAPELVPDLVPDLVPELQRRLAASAHGRAALEGLTRHAEEIVRLVNRDRRTTVAWHRAQGPSWAAAFARSARVPEYRLPDEIEGVTRVQAVTAMRTVLAGRGGDALAAGLRDTAPAVFTALATCRTVDDLVTALDQQPTTPTAAERRG</sequence>
<dbReference type="RefSeq" id="WP_399649892.1">
    <property type="nucleotide sequence ID" value="NZ_JBITYG010000004.1"/>
</dbReference>
<accession>A0ABW8CAC7</accession>
<keyword evidence="2" id="KW-1185">Reference proteome</keyword>
<dbReference type="EMBL" id="JBITYG010000004">
    <property type="protein sequence ID" value="MFI9102361.1"/>
    <property type="molecule type" value="Genomic_DNA"/>
</dbReference>
<organism evidence="1 2">
    <name type="scientific">Streptomyces fildesensis</name>
    <dbReference type="NCBI Taxonomy" id="375757"/>
    <lineage>
        <taxon>Bacteria</taxon>
        <taxon>Bacillati</taxon>
        <taxon>Actinomycetota</taxon>
        <taxon>Actinomycetes</taxon>
        <taxon>Kitasatosporales</taxon>
        <taxon>Streptomycetaceae</taxon>
        <taxon>Streptomyces</taxon>
    </lineage>
</organism>
<evidence type="ECO:0000313" key="1">
    <source>
        <dbReference type="EMBL" id="MFI9102361.1"/>
    </source>
</evidence>
<name>A0ABW8CAC7_9ACTN</name>
<proteinExistence type="predicted"/>
<protein>
    <submittedName>
        <fullName evidence="1">Uncharacterized protein</fullName>
    </submittedName>
</protein>